<name>A0ACB0J755_TRIPR</name>
<organism evidence="1 2">
    <name type="scientific">Trifolium pratense</name>
    <name type="common">Red clover</name>
    <dbReference type="NCBI Taxonomy" id="57577"/>
    <lineage>
        <taxon>Eukaryota</taxon>
        <taxon>Viridiplantae</taxon>
        <taxon>Streptophyta</taxon>
        <taxon>Embryophyta</taxon>
        <taxon>Tracheophyta</taxon>
        <taxon>Spermatophyta</taxon>
        <taxon>Magnoliopsida</taxon>
        <taxon>eudicotyledons</taxon>
        <taxon>Gunneridae</taxon>
        <taxon>Pentapetalae</taxon>
        <taxon>rosids</taxon>
        <taxon>fabids</taxon>
        <taxon>Fabales</taxon>
        <taxon>Fabaceae</taxon>
        <taxon>Papilionoideae</taxon>
        <taxon>50 kb inversion clade</taxon>
        <taxon>NPAAA clade</taxon>
        <taxon>Hologalegina</taxon>
        <taxon>IRL clade</taxon>
        <taxon>Trifolieae</taxon>
        <taxon>Trifolium</taxon>
    </lineage>
</organism>
<keyword evidence="2" id="KW-1185">Reference proteome</keyword>
<reference evidence="1" key="1">
    <citation type="submission" date="2023-10" db="EMBL/GenBank/DDBJ databases">
        <authorList>
            <person name="Rodriguez Cubillos JULIANA M."/>
            <person name="De Vega J."/>
        </authorList>
    </citation>
    <scope>NUCLEOTIDE SEQUENCE</scope>
</reference>
<evidence type="ECO:0000313" key="1">
    <source>
        <dbReference type="EMBL" id="CAJ2640821.1"/>
    </source>
</evidence>
<protein>
    <submittedName>
        <fullName evidence="1">Uncharacterized protein</fullName>
    </submittedName>
</protein>
<dbReference type="Proteomes" id="UP001177021">
    <property type="component" value="Unassembled WGS sequence"/>
</dbReference>
<sequence>MIIIEKTLVENTQFNRKIRTQFLSISKKEKEKKKTFRRLELEGAATLFSPKGVWLWYLRFSLLLLSPLPLSLTVP</sequence>
<proteinExistence type="predicted"/>
<gene>
    <name evidence="1" type="ORF">MILVUS5_LOCUS10610</name>
</gene>
<dbReference type="EMBL" id="CASHSV030000024">
    <property type="protein sequence ID" value="CAJ2640821.1"/>
    <property type="molecule type" value="Genomic_DNA"/>
</dbReference>
<accession>A0ACB0J755</accession>
<evidence type="ECO:0000313" key="2">
    <source>
        <dbReference type="Proteomes" id="UP001177021"/>
    </source>
</evidence>
<comment type="caution">
    <text evidence="1">The sequence shown here is derived from an EMBL/GenBank/DDBJ whole genome shotgun (WGS) entry which is preliminary data.</text>
</comment>